<feature type="region of interest" description="Disordered" evidence="1">
    <location>
        <begin position="159"/>
        <end position="194"/>
    </location>
</feature>
<dbReference type="AlphaFoldDB" id="A0A3N2CZZ5"/>
<dbReference type="PRINTS" id="PR00598">
    <property type="entry name" value="HTHMARR"/>
</dbReference>
<feature type="domain" description="HTH marR-type" evidence="2">
    <location>
        <begin position="18"/>
        <end position="153"/>
    </location>
</feature>
<comment type="caution">
    <text evidence="3">The sequence shown here is derived from an EMBL/GenBank/DDBJ whole genome shotgun (WGS) entry which is preliminary data.</text>
</comment>
<dbReference type="Pfam" id="PF01047">
    <property type="entry name" value="MarR"/>
    <property type="match status" value="1"/>
</dbReference>
<evidence type="ECO:0000313" key="3">
    <source>
        <dbReference type="EMBL" id="ROR93102.1"/>
    </source>
</evidence>
<dbReference type="GO" id="GO:0003677">
    <property type="term" value="F:DNA binding"/>
    <property type="evidence" value="ECO:0007669"/>
    <property type="project" value="UniProtKB-KW"/>
</dbReference>
<evidence type="ECO:0000313" key="4">
    <source>
        <dbReference type="Proteomes" id="UP000275356"/>
    </source>
</evidence>
<name>A0A3N2CZZ5_9MICO</name>
<dbReference type="SUPFAM" id="SSF46785">
    <property type="entry name" value="Winged helix' DNA-binding domain"/>
    <property type="match status" value="1"/>
</dbReference>
<keyword evidence="4" id="KW-1185">Reference proteome</keyword>
<dbReference type="OrthoDB" id="162531at2"/>
<dbReference type="InterPro" id="IPR036388">
    <property type="entry name" value="WH-like_DNA-bd_sf"/>
</dbReference>
<dbReference type="GO" id="GO:0006950">
    <property type="term" value="P:response to stress"/>
    <property type="evidence" value="ECO:0007669"/>
    <property type="project" value="TreeGrafter"/>
</dbReference>
<dbReference type="RefSeq" id="WP_123740112.1">
    <property type="nucleotide sequence ID" value="NZ_CALFQU010000037.1"/>
</dbReference>
<accession>A0A3N2CZZ5</accession>
<keyword evidence="3" id="KW-0238">DNA-binding</keyword>
<dbReference type="PANTHER" id="PTHR33164">
    <property type="entry name" value="TRANSCRIPTIONAL REGULATOR, MARR FAMILY"/>
    <property type="match status" value="1"/>
</dbReference>
<gene>
    <name evidence="3" type="ORF">EDD28_2509</name>
</gene>
<proteinExistence type="predicted"/>
<dbReference type="SMART" id="SM00347">
    <property type="entry name" value="HTH_MARR"/>
    <property type="match status" value="1"/>
</dbReference>
<sequence>MTGSPDLSTPGAWRQTESLRLLRQVMGLSGEVRSTVAARAAMSPTELHTLEHIAAGELADDGGSIGPAEIARLLNVSTAASTGIVDRLEAKGHVQRRRHLTDRRRTEVVLTPSAREEVLHHLGPMFRGIGLADARLTDAERDVVVRYLRAALEAAESVLHPEPGNASAPGPEPGTAAGTGTGPTLPDGPVPPYR</sequence>
<organism evidence="3 4">
    <name type="scientific">Salana multivorans</name>
    <dbReference type="NCBI Taxonomy" id="120377"/>
    <lineage>
        <taxon>Bacteria</taxon>
        <taxon>Bacillati</taxon>
        <taxon>Actinomycetota</taxon>
        <taxon>Actinomycetes</taxon>
        <taxon>Micrococcales</taxon>
        <taxon>Beutenbergiaceae</taxon>
        <taxon>Salana</taxon>
    </lineage>
</organism>
<dbReference type="InterPro" id="IPR039422">
    <property type="entry name" value="MarR/SlyA-like"/>
</dbReference>
<protein>
    <submittedName>
        <fullName evidence="3">DNA-binding MarR family transcriptional regulator</fullName>
    </submittedName>
</protein>
<evidence type="ECO:0000259" key="2">
    <source>
        <dbReference type="PROSITE" id="PS50995"/>
    </source>
</evidence>
<dbReference type="PANTHER" id="PTHR33164:SF43">
    <property type="entry name" value="HTH-TYPE TRANSCRIPTIONAL REPRESSOR YETL"/>
    <property type="match status" value="1"/>
</dbReference>
<dbReference type="Gene3D" id="1.10.10.10">
    <property type="entry name" value="Winged helix-like DNA-binding domain superfamily/Winged helix DNA-binding domain"/>
    <property type="match status" value="1"/>
</dbReference>
<dbReference type="InterPro" id="IPR000835">
    <property type="entry name" value="HTH_MarR-typ"/>
</dbReference>
<dbReference type="InterPro" id="IPR036390">
    <property type="entry name" value="WH_DNA-bd_sf"/>
</dbReference>
<feature type="compositionally biased region" description="Low complexity" evidence="1">
    <location>
        <begin position="166"/>
        <end position="185"/>
    </location>
</feature>
<dbReference type="PROSITE" id="PS50995">
    <property type="entry name" value="HTH_MARR_2"/>
    <property type="match status" value="1"/>
</dbReference>
<reference evidence="3 4" key="1">
    <citation type="submission" date="2018-11" db="EMBL/GenBank/DDBJ databases">
        <title>Sequencing the genomes of 1000 actinobacteria strains.</title>
        <authorList>
            <person name="Klenk H.-P."/>
        </authorList>
    </citation>
    <scope>NUCLEOTIDE SEQUENCE [LARGE SCALE GENOMIC DNA]</scope>
    <source>
        <strain evidence="3 4">DSM 13521</strain>
    </source>
</reference>
<dbReference type="Proteomes" id="UP000275356">
    <property type="component" value="Unassembled WGS sequence"/>
</dbReference>
<dbReference type="EMBL" id="RKHQ01000002">
    <property type="protein sequence ID" value="ROR93102.1"/>
    <property type="molecule type" value="Genomic_DNA"/>
</dbReference>
<evidence type="ECO:0000256" key="1">
    <source>
        <dbReference type="SAM" id="MobiDB-lite"/>
    </source>
</evidence>
<dbReference type="GO" id="GO:0003700">
    <property type="term" value="F:DNA-binding transcription factor activity"/>
    <property type="evidence" value="ECO:0007669"/>
    <property type="project" value="InterPro"/>
</dbReference>